<organism evidence="1">
    <name type="scientific">Anguilla anguilla</name>
    <name type="common">European freshwater eel</name>
    <name type="synonym">Muraena anguilla</name>
    <dbReference type="NCBI Taxonomy" id="7936"/>
    <lineage>
        <taxon>Eukaryota</taxon>
        <taxon>Metazoa</taxon>
        <taxon>Chordata</taxon>
        <taxon>Craniata</taxon>
        <taxon>Vertebrata</taxon>
        <taxon>Euteleostomi</taxon>
        <taxon>Actinopterygii</taxon>
        <taxon>Neopterygii</taxon>
        <taxon>Teleostei</taxon>
        <taxon>Anguilliformes</taxon>
        <taxon>Anguillidae</taxon>
        <taxon>Anguilla</taxon>
    </lineage>
</organism>
<proteinExistence type="predicted"/>
<name>A0A0E9QPK4_ANGAN</name>
<protein>
    <submittedName>
        <fullName evidence="1">Uncharacterized protein</fullName>
    </submittedName>
</protein>
<evidence type="ECO:0000313" key="1">
    <source>
        <dbReference type="EMBL" id="JAH18103.1"/>
    </source>
</evidence>
<reference evidence="1" key="1">
    <citation type="submission" date="2014-11" db="EMBL/GenBank/DDBJ databases">
        <authorList>
            <person name="Amaro Gonzalez C."/>
        </authorList>
    </citation>
    <scope>NUCLEOTIDE SEQUENCE</scope>
</reference>
<accession>A0A0E9QPK4</accession>
<dbReference type="EMBL" id="GBXM01090474">
    <property type="protein sequence ID" value="JAH18103.1"/>
    <property type="molecule type" value="Transcribed_RNA"/>
</dbReference>
<reference evidence="1" key="2">
    <citation type="journal article" date="2015" name="Fish Shellfish Immunol.">
        <title>Early steps in the European eel (Anguilla anguilla)-Vibrio vulnificus interaction in the gills: Role of the RtxA13 toxin.</title>
        <authorList>
            <person name="Callol A."/>
            <person name="Pajuelo D."/>
            <person name="Ebbesson L."/>
            <person name="Teles M."/>
            <person name="MacKenzie S."/>
            <person name="Amaro C."/>
        </authorList>
    </citation>
    <scope>NUCLEOTIDE SEQUENCE</scope>
</reference>
<sequence>MTTLPRKSFTLPLY</sequence>